<evidence type="ECO:0000313" key="2">
    <source>
        <dbReference type="EMBL" id="EXJ87996.1"/>
    </source>
</evidence>
<proteinExistence type="predicted"/>
<sequence>MERRGSFVLSAVFVSVHGVKEGRIVGDCFFRPDNIGVFIPDHGRKCGEAEKSPPPLFLSADLSRPSRKERVWAPAWMTRKNRPHITAEHACLVDWGDNTVWAAQQTRPRKAPTFISRSSGMMEHQHILLLGATGASGLVFIDVVLQMPDPQRPFLTLYVRPGSRSKLPESVLETSQQSEGKGATTQSKIHPSRIRIVEGHLDDVNALRAALSTSELDTANVSATTFPHVTTIVSFLGAYISLKAIFTRDTTHPIVDSFRTAILPAIKACCVHHRPCRIMVLSTPTAFVYPAENQSMSWKWWLYTLIPALFAPQGNAEMKGIADAVVEAGNGDGEGTAADTEGERGRGNGDAGAGAGDLEWTVFRVPHLTDGNPDAEVVAGFLDRQFTGTTELSRRSLVRWVLREIEERKWIRRAPMLGNA</sequence>
<protein>
    <recommendedName>
        <fullName evidence="4">NAD(P)-binding domain-containing protein</fullName>
    </recommendedName>
</protein>
<evidence type="ECO:0000256" key="1">
    <source>
        <dbReference type="SAM" id="MobiDB-lite"/>
    </source>
</evidence>
<dbReference type="Gene3D" id="3.40.50.720">
    <property type="entry name" value="NAD(P)-binding Rossmann-like Domain"/>
    <property type="match status" value="1"/>
</dbReference>
<dbReference type="OrthoDB" id="10254221at2759"/>
<dbReference type="eggNOG" id="ENOG502T4Z3">
    <property type="taxonomic scope" value="Eukaryota"/>
</dbReference>
<keyword evidence="3" id="KW-1185">Reference proteome</keyword>
<feature type="region of interest" description="Disordered" evidence="1">
    <location>
        <begin position="168"/>
        <end position="188"/>
    </location>
</feature>
<reference evidence="2 3" key="1">
    <citation type="submission" date="2013-03" db="EMBL/GenBank/DDBJ databases">
        <title>The Genome Sequence of Capronia coronata CBS 617.96.</title>
        <authorList>
            <consortium name="The Broad Institute Genomics Platform"/>
            <person name="Cuomo C."/>
            <person name="de Hoog S."/>
            <person name="Gorbushina A."/>
            <person name="Walker B."/>
            <person name="Young S.K."/>
            <person name="Zeng Q."/>
            <person name="Gargeya S."/>
            <person name="Fitzgerald M."/>
            <person name="Haas B."/>
            <person name="Abouelleil A."/>
            <person name="Allen A.W."/>
            <person name="Alvarado L."/>
            <person name="Arachchi H.M."/>
            <person name="Berlin A.M."/>
            <person name="Chapman S.B."/>
            <person name="Gainer-Dewar J."/>
            <person name="Goldberg J."/>
            <person name="Griggs A."/>
            <person name="Gujja S."/>
            <person name="Hansen M."/>
            <person name="Howarth C."/>
            <person name="Imamovic A."/>
            <person name="Ireland A."/>
            <person name="Larimer J."/>
            <person name="McCowan C."/>
            <person name="Murphy C."/>
            <person name="Pearson M."/>
            <person name="Poon T.W."/>
            <person name="Priest M."/>
            <person name="Roberts A."/>
            <person name="Saif S."/>
            <person name="Shea T."/>
            <person name="Sisk P."/>
            <person name="Sykes S."/>
            <person name="Wortman J."/>
            <person name="Nusbaum C."/>
            <person name="Birren B."/>
        </authorList>
    </citation>
    <scope>NUCLEOTIDE SEQUENCE [LARGE SCALE GENOMIC DNA]</scope>
    <source>
        <strain evidence="2 3">CBS 617.96</strain>
    </source>
</reference>
<dbReference type="STRING" id="1182541.W9YFH0"/>
<dbReference type="RefSeq" id="XP_007724002.1">
    <property type="nucleotide sequence ID" value="XM_007725812.1"/>
</dbReference>
<name>W9YFH0_9EURO</name>
<dbReference type="AlphaFoldDB" id="W9YFH0"/>
<dbReference type="InterPro" id="IPR036291">
    <property type="entry name" value="NAD(P)-bd_dom_sf"/>
</dbReference>
<dbReference type="EMBL" id="AMWN01000004">
    <property type="protein sequence ID" value="EXJ87996.1"/>
    <property type="molecule type" value="Genomic_DNA"/>
</dbReference>
<dbReference type="HOGENOM" id="CLU_025711_4_3_1"/>
<evidence type="ECO:0000313" key="3">
    <source>
        <dbReference type="Proteomes" id="UP000019484"/>
    </source>
</evidence>
<organism evidence="2 3">
    <name type="scientific">Capronia coronata CBS 617.96</name>
    <dbReference type="NCBI Taxonomy" id="1182541"/>
    <lineage>
        <taxon>Eukaryota</taxon>
        <taxon>Fungi</taxon>
        <taxon>Dikarya</taxon>
        <taxon>Ascomycota</taxon>
        <taxon>Pezizomycotina</taxon>
        <taxon>Eurotiomycetes</taxon>
        <taxon>Chaetothyriomycetidae</taxon>
        <taxon>Chaetothyriales</taxon>
        <taxon>Herpotrichiellaceae</taxon>
        <taxon>Capronia</taxon>
    </lineage>
</organism>
<dbReference type="GeneID" id="19159801"/>
<gene>
    <name evidence="2" type="ORF">A1O1_04923</name>
</gene>
<accession>W9YFH0</accession>
<feature type="region of interest" description="Disordered" evidence="1">
    <location>
        <begin position="330"/>
        <end position="353"/>
    </location>
</feature>
<dbReference type="Proteomes" id="UP000019484">
    <property type="component" value="Unassembled WGS sequence"/>
</dbReference>
<feature type="compositionally biased region" description="Polar residues" evidence="1">
    <location>
        <begin position="172"/>
        <end position="188"/>
    </location>
</feature>
<evidence type="ECO:0008006" key="4">
    <source>
        <dbReference type="Google" id="ProtNLM"/>
    </source>
</evidence>
<comment type="caution">
    <text evidence="2">The sequence shown here is derived from an EMBL/GenBank/DDBJ whole genome shotgun (WGS) entry which is preliminary data.</text>
</comment>
<dbReference type="SUPFAM" id="SSF51735">
    <property type="entry name" value="NAD(P)-binding Rossmann-fold domains"/>
    <property type="match status" value="1"/>
</dbReference>